<dbReference type="PANTHER" id="PTHR33375">
    <property type="entry name" value="CHROMOSOME-PARTITIONING PROTEIN PARB-RELATED"/>
    <property type="match status" value="1"/>
</dbReference>
<dbReference type="NCBIfam" id="TIGR00180">
    <property type="entry name" value="parB_part"/>
    <property type="match status" value="1"/>
</dbReference>
<dbReference type="Pfam" id="PF23552">
    <property type="entry name" value="ParB_C"/>
    <property type="match status" value="1"/>
</dbReference>
<feature type="domain" description="ParB-like N-terminal" evidence="4">
    <location>
        <begin position="25"/>
        <end position="114"/>
    </location>
</feature>
<sequence length="285" mass="32872">MSKRLGRGLDALFSQVDVKEEDVVNEAEIQDLRPNPYQPRKNFDEDALKELMESVKQHGIVQPLVVRKSIRGYEIVAGERRFRAAKLAGLTTVPIVVRDFTDEQMMEIALVENLQREDLNPIEVAFAYQKLMNHLSITQEELAERVGKSRPHVANFLRLLQLPAEVQEDVSRGTLSMGHARTLLGVKDPDMLKKLAEKVKKEKPSVRQLEEWVQKMNQVAPKKEKPKAPATDPFIKRYEDVLQQVFSTPVRIKHGRKKGKIEIEYFSERELERLIEMLNGERVIE</sequence>
<organism evidence="5 6">
    <name type="scientific">Laceyella putida</name>
    <dbReference type="NCBI Taxonomy" id="110101"/>
    <lineage>
        <taxon>Bacteria</taxon>
        <taxon>Bacillati</taxon>
        <taxon>Bacillota</taxon>
        <taxon>Bacilli</taxon>
        <taxon>Bacillales</taxon>
        <taxon>Thermoactinomycetaceae</taxon>
        <taxon>Laceyella</taxon>
    </lineage>
</organism>
<evidence type="ECO:0000259" key="4">
    <source>
        <dbReference type="SMART" id="SM00470"/>
    </source>
</evidence>
<comment type="caution">
    <text evidence="5">The sequence shown here is derived from an EMBL/GenBank/DDBJ whole genome shotgun (WGS) entry which is preliminary data.</text>
</comment>
<dbReference type="InterPro" id="IPR057240">
    <property type="entry name" value="ParB_dimer_C"/>
</dbReference>
<dbReference type="PANTHER" id="PTHR33375:SF1">
    <property type="entry name" value="CHROMOSOME-PARTITIONING PROTEIN PARB-RELATED"/>
    <property type="match status" value="1"/>
</dbReference>
<protein>
    <submittedName>
        <fullName evidence="5">ParB/RepB/Spo0J family partition protein</fullName>
    </submittedName>
</protein>
<dbReference type="InterPro" id="IPR004437">
    <property type="entry name" value="ParB/RepB/Spo0J"/>
</dbReference>
<gene>
    <name evidence="5" type="ORF">ACFQNG_03115</name>
</gene>
<name>A0ABW2RGQ5_9BACL</name>
<accession>A0ABW2RGQ5</accession>
<evidence type="ECO:0000256" key="2">
    <source>
        <dbReference type="ARBA" id="ARBA00022829"/>
    </source>
</evidence>
<keyword evidence="2" id="KW-0159">Chromosome partition</keyword>
<dbReference type="EMBL" id="JBHTBW010000006">
    <property type="protein sequence ID" value="MFC7440157.1"/>
    <property type="molecule type" value="Genomic_DNA"/>
</dbReference>
<dbReference type="Proteomes" id="UP001596500">
    <property type="component" value="Unassembled WGS sequence"/>
</dbReference>
<dbReference type="InterPro" id="IPR050336">
    <property type="entry name" value="Chromosome_partition/occlusion"/>
</dbReference>
<dbReference type="SUPFAM" id="SSF109709">
    <property type="entry name" value="KorB DNA-binding domain-like"/>
    <property type="match status" value="1"/>
</dbReference>
<dbReference type="InterPro" id="IPR003115">
    <property type="entry name" value="ParB_N"/>
</dbReference>
<dbReference type="SMART" id="SM00470">
    <property type="entry name" value="ParB"/>
    <property type="match status" value="1"/>
</dbReference>
<dbReference type="SUPFAM" id="SSF110849">
    <property type="entry name" value="ParB/Sulfiredoxin"/>
    <property type="match status" value="1"/>
</dbReference>
<dbReference type="InterPro" id="IPR041468">
    <property type="entry name" value="HTH_ParB/Spo0J"/>
</dbReference>
<keyword evidence="3" id="KW-0238">DNA-binding</keyword>
<comment type="similarity">
    <text evidence="1">Belongs to the ParB family.</text>
</comment>
<dbReference type="RefSeq" id="WP_379863374.1">
    <property type="nucleotide sequence ID" value="NZ_JBHTBW010000006.1"/>
</dbReference>
<dbReference type="CDD" id="cd16393">
    <property type="entry name" value="SPO0J_N"/>
    <property type="match status" value="1"/>
</dbReference>
<evidence type="ECO:0000256" key="3">
    <source>
        <dbReference type="ARBA" id="ARBA00023125"/>
    </source>
</evidence>
<evidence type="ECO:0000313" key="6">
    <source>
        <dbReference type="Proteomes" id="UP001596500"/>
    </source>
</evidence>
<dbReference type="InterPro" id="IPR036086">
    <property type="entry name" value="ParB/Sulfiredoxin_sf"/>
</dbReference>
<keyword evidence="6" id="KW-1185">Reference proteome</keyword>
<evidence type="ECO:0000313" key="5">
    <source>
        <dbReference type="EMBL" id="MFC7440157.1"/>
    </source>
</evidence>
<dbReference type="Gene3D" id="1.10.10.2830">
    <property type="match status" value="1"/>
</dbReference>
<dbReference type="Pfam" id="PF17762">
    <property type="entry name" value="HTH_ParB"/>
    <property type="match status" value="1"/>
</dbReference>
<dbReference type="Gene3D" id="3.90.1530.30">
    <property type="match status" value="1"/>
</dbReference>
<proteinExistence type="inferred from homology"/>
<evidence type="ECO:0000256" key="1">
    <source>
        <dbReference type="ARBA" id="ARBA00006295"/>
    </source>
</evidence>
<dbReference type="Pfam" id="PF02195">
    <property type="entry name" value="ParB_N"/>
    <property type="match status" value="1"/>
</dbReference>
<reference evidence="6" key="1">
    <citation type="journal article" date="2019" name="Int. J. Syst. Evol. Microbiol.">
        <title>The Global Catalogue of Microorganisms (GCM) 10K type strain sequencing project: providing services to taxonomists for standard genome sequencing and annotation.</title>
        <authorList>
            <consortium name="The Broad Institute Genomics Platform"/>
            <consortium name="The Broad Institute Genome Sequencing Center for Infectious Disease"/>
            <person name="Wu L."/>
            <person name="Ma J."/>
        </authorList>
    </citation>
    <scope>NUCLEOTIDE SEQUENCE [LARGE SCALE GENOMIC DNA]</scope>
    <source>
        <strain evidence="6">CGMCC 1.12942</strain>
    </source>
</reference>